<accession>A0ABT7AN18</accession>
<evidence type="ECO:0000256" key="1">
    <source>
        <dbReference type="SAM" id="Phobius"/>
    </source>
</evidence>
<keyword evidence="1" id="KW-1133">Transmembrane helix</keyword>
<evidence type="ECO:0000313" key="2">
    <source>
        <dbReference type="EMBL" id="MDJ1168299.1"/>
    </source>
</evidence>
<proteinExistence type="predicted"/>
<sequence>MKPFRYSESRQTISIGLGSVVIAESIGIGLGGASLLLLWAIENQYRGRPGNQLALKFEGWQGEFLSADHYQLVGEGVLINETSTLEIMVPEVSVEVELLSKGSLEGVNWKTRLVPLHPDAPSRADEYWFAYIVKVGKQTRFKIHIDITGPNLDRVQTAWIKVNYVTYGPEGRIPKTGHSVYALQYPDASELPPGRDSEVAQVFPIPTHILTDQDDPVSVVERYVLPHAKPGDIVTIGETPIALMQGRLRHPTTVKPGWVAKRICYYFLPTSSLATACGMQTLVDIVGPVRVGFAFVVGALAKALLRKPGVFYQLAGEQARLIDDVTGTLPPFDQFIVLGPDKPEQVVAKIKEKTGLSAAIVDVNDLKAVKILAATPNLSMELLTQALRSNPAGNADEQTPIVLIRPQG</sequence>
<protein>
    <submittedName>
        <fullName evidence="2">F420-0:Gamma-glutamyl ligase</fullName>
    </submittedName>
</protein>
<keyword evidence="1" id="KW-0472">Membrane</keyword>
<gene>
    <name evidence="2" type="ORF">PMG71_02540</name>
</gene>
<evidence type="ECO:0000313" key="3">
    <source>
        <dbReference type="Proteomes" id="UP001235303"/>
    </source>
</evidence>
<dbReference type="EMBL" id="JAQOSP010000013">
    <property type="protein sequence ID" value="MDJ1168299.1"/>
    <property type="molecule type" value="Genomic_DNA"/>
</dbReference>
<keyword evidence="2" id="KW-0436">Ligase</keyword>
<dbReference type="RefSeq" id="WP_283752063.1">
    <property type="nucleotide sequence ID" value="NZ_JAQOSP010000013.1"/>
</dbReference>
<name>A0ABT7AN18_9CYAN</name>
<keyword evidence="1" id="KW-0812">Transmembrane</keyword>
<dbReference type="GO" id="GO:0016874">
    <property type="term" value="F:ligase activity"/>
    <property type="evidence" value="ECO:0007669"/>
    <property type="project" value="UniProtKB-KW"/>
</dbReference>
<dbReference type="SUPFAM" id="SSF144010">
    <property type="entry name" value="CofE-like"/>
    <property type="match status" value="1"/>
</dbReference>
<keyword evidence="3" id="KW-1185">Reference proteome</keyword>
<organism evidence="2 3">
    <name type="scientific">Roseofilum acuticapitatum BLCC-M154</name>
    <dbReference type="NCBI Taxonomy" id="3022444"/>
    <lineage>
        <taxon>Bacteria</taxon>
        <taxon>Bacillati</taxon>
        <taxon>Cyanobacteriota</taxon>
        <taxon>Cyanophyceae</taxon>
        <taxon>Desertifilales</taxon>
        <taxon>Desertifilaceae</taxon>
        <taxon>Roseofilum</taxon>
        <taxon>Roseofilum acuticapitatum</taxon>
    </lineage>
</organism>
<reference evidence="2 3" key="1">
    <citation type="submission" date="2023-01" db="EMBL/GenBank/DDBJ databases">
        <title>Novel diversity within Roseofilum (Cyanobacteria; Desertifilaceae) from marine benthic mats with descriptions of four novel species.</title>
        <authorList>
            <person name="Wang Y."/>
            <person name="Berthold D.E."/>
            <person name="Hu J."/>
            <person name="Lefler F.W."/>
            <person name="Laughinghouse H.D. IV."/>
        </authorList>
    </citation>
    <scope>NUCLEOTIDE SEQUENCE [LARGE SCALE GENOMIC DNA]</scope>
    <source>
        <strain evidence="2 3">BLCC-M154</strain>
    </source>
</reference>
<feature type="transmembrane region" description="Helical" evidence="1">
    <location>
        <begin position="12"/>
        <end position="41"/>
    </location>
</feature>
<dbReference type="Proteomes" id="UP001235303">
    <property type="component" value="Unassembled WGS sequence"/>
</dbReference>
<comment type="caution">
    <text evidence="2">The sequence shown here is derived from an EMBL/GenBank/DDBJ whole genome shotgun (WGS) entry which is preliminary data.</text>
</comment>